<evidence type="ECO:0000256" key="2">
    <source>
        <dbReference type="ARBA" id="ARBA00023125"/>
    </source>
</evidence>
<feature type="domain" description="HTH marR-type" evidence="5">
    <location>
        <begin position="23"/>
        <end position="81"/>
    </location>
</feature>
<reference evidence="6 7" key="1">
    <citation type="submission" date="2018-06" db="EMBL/GenBank/DDBJ databases">
        <title>Genomic Encyclopedia of Type Strains, Phase IV (KMG-IV): sequencing the most valuable type-strain genomes for metagenomic binning, comparative biology and taxonomic classification.</title>
        <authorList>
            <person name="Goeker M."/>
        </authorList>
    </citation>
    <scope>NUCLEOTIDE SEQUENCE [LARGE SCALE GENOMIC DNA]</scope>
    <source>
        <strain evidence="6 7">DSM 25532</strain>
    </source>
</reference>
<keyword evidence="2 4" id="KW-0238">DNA-binding</keyword>
<dbReference type="InterPro" id="IPR026282">
    <property type="entry name" value="MJ1563"/>
</dbReference>
<dbReference type="InterPro" id="IPR011991">
    <property type="entry name" value="ArsR-like_HTH"/>
</dbReference>
<dbReference type="SUPFAM" id="SSF46785">
    <property type="entry name" value="Winged helix' DNA-binding domain"/>
    <property type="match status" value="1"/>
</dbReference>
<protein>
    <recommendedName>
        <fullName evidence="4">HTH-type transcriptional regulator</fullName>
    </recommendedName>
</protein>
<name>A0A366HB94_9BACT</name>
<dbReference type="AlphaFoldDB" id="A0A366HB94"/>
<sequence length="180" mass="20610">MTDLPPITRKFILHWGEMGVRWGINRTMAQIHALLYLSERPLNAEEICEALELARSNVSVSLRELQGWGIVKLVHLPGDRRDHFESMKDVFEMFRVIANERRRREVDPTLKLIEDCLEDTGKEKKGEEYVRARLTTMKEFFELATTFANQLERLPTGSLVKVARMGDKAVKLLGLGGQGS</sequence>
<evidence type="ECO:0000256" key="3">
    <source>
        <dbReference type="ARBA" id="ARBA00023163"/>
    </source>
</evidence>
<dbReference type="CDD" id="cd00090">
    <property type="entry name" value="HTH_ARSR"/>
    <property type="match status" value="1"/>
</dbReference>
<dbReference type="InterPro" id="IPR036388">
    <property type="entry name" value="WH-like_DNA-bd_sf"/>
</dbReference>
<dbReference type="InterPro" id="IPR036390">
    <property type="entry name" value="WH_DNA-bd_sf"/>
</dbReference>
<comment type="similarity">
    <text evidence="4">Belongs to the GbsR family.</text>
</comment>
<proteinExistence type="inferred from homology"/>
<dbReference type="GO" id="GO:0003700">
    <property type="term" value="F:DNA-binding transcription factor activity"/>
    <property type="evidence" value="ECO:0007669"/>
    <property type="project" value="InterPro"/>
</dbReference>
<gene>
    <name evidence="6" type="ORF">DES53_10930</name>
</gene>
<dbReference type="GO" id="GO:0003677">
    <property type="term" value="F:DNA binding"/>
    <property type="evidence" value="ECO:0007669"/>
    <property type="project" value="UniProtKB-UniRule"/>
</dbReference>
<dbReference type="InterPro" id="IPR000835">
    <property type="entry name" value="HTH_MarR-typ"/>
</dbReference>
<evidence type="ECO:0000256" key="1">
    <source>
        <dbReference type="ARBA" id="ARBA00023015"/>
    </source>
</evidence>
<keyword evidence="7" id="KW-1185">Reference proteome</keyword>
<comment type="caution">
    <text evidence="6">The sequence shown here is derived from an EMBL/GenBank/DDBJ whole genome shotgun (WGS) entry which is preliminary data.</text>
</comment>
<organism evidence="6 7">
    <name type="scientific">Roseimicrobium gellanilyticum</name>
    <dbReference type="NCBI Taxonomy" id="748857"/>
    <lineage>
        <taxon>Bacteria</taxon>
        <taxon>Pseudomonadati</taxon>
        <taxon>Verrucomicrobiota</taxon>
        <taxon>Verrucomicrobiia</taxon>
        <taxon>Verrucomicrobiales</taxon>
        <taxon>Verrucomicrobiaceae</taxon>
        <taxon>Roseimicrobium</taxon>
    </lineage>
</organism>
<dbReference type="Gene3D" id="1.10.10.10">
    <property type="entry name" value="Winged helix-like DNA-binding domain superfamily/Winged helix DNA-binding domain"/>
    <property type="match status" value="1"/>
</dbReference>
<keyword evidence="3 4" id="KW-0804">Transcription</keyword>
<evidence type="ECO:0000313" key="7">
    <source>
        <dbReference type="Proteomes" id="UP000253426"/>
    </source>
</evidence>
<keyword evidence="1 4" id="KW-0805">Transcription regulation</keyword>
<dbReference type="InterPro" id="IPR052362">
    <property type="entry name" value="HTH-GbsR_regulator"/>
</dbReference>
<evidence type="ECO:0000256" key="4">
    <source>
        <dbReference type="PIRNR" id="PIRNR006707"/>
    </source>
</evidence>
<dbReference type="PANTHER" id="PTHR38465">
    <property type="entry name" value="HTH-TYPE TRANSCRIPTIONAL REGULATOR MJ1563-RELATED"/>
    <property type="match status" value="1"/>
</dbReference>
<evidence type="ECO:0000313" key="6">
    <source>
        <dbReference type="EMBL" id="RBP39603.1"/>
    </source>
</evidence>
<dbReference type="Pfam" id="PF12802">
    <property type="entry name" value="MarR_2"/>
    <property type="match status" value="1"/>
</dbReference>
<accession>A0A366HB94</accession>
<evidence type="ECO:0000259" key="5">
    <source>
        <dbReference type="Pfam" id="PF12802"/>
    </source>
</evidence>
<dbReference type="PANTHER" id="PTHR38465:SF1">
    <property type="entry name" value="HTH-TYPE TRANSCRIPTIONAL REGULATOR MJ1563-RELATED"/>
    <property type="match status" value="1"/>
</dbReference>
<dbReference type="RefSeq" id="WP_113960504.1">
    <property type="nucleotide sequence ID" value="NZ_QNRR01000009.1"/>
</dbReference>
<dbReference type="EMBL" id="QNRR01000009">
    <property type="protein sequence ID" value="RBP39603.1"/>
    <property type="molecule type" value="Genomic_DNA"/>
</dbReference>
<dbReference type="PIRSF" id="PIRSF006707">
    <property type="entry name" value="MJ1563"/>
    <property type="match status" value="1"/>
</dbReference>
<dbReference type="Proteomes" id="UP000253426">
    <property type="component" value="Unassembled WGS sequence"/>
</dbReference>
<dbReference type="OrthoDB" id="9792628at2"/>